<comment type="similarity">
    <text evidence="1">Belongs to the insulin family.</text>
</comment>
<keyword evidence="8" id="KW-1185">Reference proteome</keyword>
<dbReference type="PANTHER" id="PTHR13647">
    <property type="entry name" value="INSULIN-LIKE PEPTIDE 2-RELATED"/>
    <property type="match status" value="1"/>
</dbReference>
<dbReference type="Pfam" id="PF00049">
    <property type="entry name" value="Insulin"/>
    <property type="match status" value="1"/>
</dbReference>
<evidence type="ECO:0000256" key="1">
    <source>
        <dbReference type="ARBA" id="ARBA00009034"/>
    </source>
</evidence>
<keyword evidence="3" id="KW-0165">Cleavage on pair of basic residues</keyword>
<reference evidence="7" key="1">
    <citation type="journal article" date="2020" name="Ecol. Evol.">
        <title>Genome structure and content of the rice root-knot nematode (Meloidogyne graminicola).</title>
        <authorList>
            <person name="Phan N.T."/>
            <person name="Danchin E.G.J."/>
            <person name="Klopp C."/>
            <person name="Perfus-Barbeoch L."/>
            <person name="Kozlowski D.K."/>
            <person name="Koutsovoulos G.D."/>
            <person name="Lopez-Roques C."/>
            <person name="Bouchez O."/>
            <person name="Zahm M."/>
            <person name="Besnard G."/>
            <person name="Bellafiore S."/>
        </authorList>
    </citation>
    <scope>NUCLEOTIDE SEQUENCE</scope>
    <source>
        <strain evidence="7">VN-18</strain>
    </source>
</reference>
<dbReference type="AlphaFoldDB" id="A0A8S9ZDH6"/>
<evidence type="ECO:0000256" key="5">
    <source>
        <dbReference type="ARBA" id="ARBA00023157"/>
    </source>
</evidence>
<evidence type="ECO:0000259" key="6">
    <source>
        <dbReference type="Pfam" id="PF00049"/>
    </source>
</evidence>
<proteinExistence type="inferred from homology"/>
<comment type="caution">
    <text evidence="7">The sequence shown here is derived from an EMBL/GenBank/DDBJ whole genome shotgun (WGS) entry which is preliminary data.</text>
</comment>
<dbReference type="GO" id="GO:0005576">
    <property type="term" value="C:extracellular region"/>
    <property type="evidence" value="ECO:0007669"/>
    <property type="project" value="InterPro"/>
</dbReference>
<protein>
    <submittedName>
        <fullName evidence="7">IlGF domain-containing protein</fullName>
    </submittedName>
</protein>
<keyword evidence="4" id="KW-0732">Signal</keyword>
<accession>A0A8S9ZDH6</accession>
<dbReference type="OrthoDB" id="10019596at2759"/>
<sequence length="180" mass="20392">MEIINLKQQTMATTTQRRLKTLLFLFSLLFLTTPTTSNGGFRLCGLKLTMTLNAICKNQLCGGYIMTKRRSSDKELLETNEFNKNEEELNLNENKESELTGRTERRKRSFYPYGAFGPVKKSGIATECCSKRCTLGYMKTYCCSNQIGRIKLSLKVPGSSFSIKGLLEFKIPGLRTEVVK</sequence>
<dbReference type="InterPro" id="IPR036438">
    <property type="entry name" value="Insulin-like_sf"/>
</dbReference>
<gene>
    <name evidence="7" type="ORF">Mgra_00009258</name>
</gene>
<dbReference type="EMBL" id="JABEBT010000145">
    <property type="protein sequence ID" value="KAF7629236.1"/>
    <property type="molecule type" value="Genomic_DNA"/>
</dbReference>
<evidence type="ECO:0000256" key="2">
    <source>
        <dbReference type="ARBA" id="ARBA00011207"/>
    </source>
</evidence>
<dbReference type="PROSITE" id="PS00262">
    <property type="entry name" value="INSULIN"/>
    <property type="match status" value="1"/>
</dbReference>
<dbReference type="SUPFAM" id="SSF56994">
    <property type="entry name" value="Insulin-like"/>
    <property type="match status" value="1"/>
</dbReference>
<organism evidence="7 8">
    <name type="scientific">Meloidogyne graminicola</name>
    <dbReference type="NCBI Taxonomy" id="189291"/>
    <lineage>
        <taxon>Eukaryota</taxon>
        <taxon>Metazoa</taxon>
        <taxon>Ecdysozoa</taxon>
        <taxon>Nematoda</taxon>
        <taxon>Chromadorea</taxon>
        <taxon>Rhabditida</taxon>
        <taxon>Tylenchina</taxon>
        <taxon>Tylenchomorpha</taxon>
        <taxon>Tylenchoidea</taxon>
        <taxon>Meloidogynidae</taxon>
        <taxon>Meloidogyninae</taxon>
        <taxon>Meloidogyne</taxon>
    </lineage>
</organism>
<feature type="domain" description="Insulin-like" evidence="6">
    <location>
        <begin position="42"/>
        <end position="142"/>
    </location>
</feature>
<dbReference type="InterPro" id="IPR022353">
    <property type="entry name" value="Insulin_CS"/>
</dbReference>
<evidence type="ECO:0000313" key="8">
    <source>
        <dbReference type="Proteomes" id="UP000605970"/>
    </source>
</evidence>
<comment type="subunit">
    <text evidence="2">Heterodimer of a B chain and an A chain linked by two disulfide bonds.</text>
</comment>
<dbReference type="InterPro" id="IPR016179">
    <property type="entry name" value="Insulin-like"/>
</dbReference>
<dbReference type="PANTHER" id="PTHR13647:SF4">
    <property type="entry name" value="INSULIN-LIKE PEPTIDE 1-RELATED"/>
    <property type="match status" value="1"/>
</dbReference>
<name>A0A8S9ZDH6_9BILA</name>
<evidence type="ECO:0000256" key="4">
    <source>
        <dbReference type="ARBA" id="ARBA00022729"/>
    </source>
</evidence>
<dbReference type="PRINTS" id="PR00276">
    <property type="entry name" value="INSULINFAMLY"/>
</dbReference>
<dbReference type="InterPro" id="IPR022352">
    <property type="entry name" value="Ins/IGF/rlx"/>
</dbReference>
<evidence type="ECO:0000313" key="7">
    <source>
        <dbReference type="EMBL" id="KAF7629236.1"/>
    </source>
</evidence>
<evidence type="ECO:0000256" key="3">
    <source>
        <dbReference type="ARBA" id="ARBA00022685"/>
    </source>
</evidence>
<dbReference type="GO" id="GO:0005179">
    <property type="term" value="F:hormone activity"/>
    <property type="evidence" value="ECO:0007669"/>
    <property type="project" value="InterPro"/>
</dbReference>
<dbReference type="Gene3D" id="1.10.100.10">
    <property type="entry name" value="Insulin-like"/>
    <property type="match status" value="1"/>
</dbReference>
<dbReference type="Proteomes" id="UP000605970">
    <property type="component" value="Unassembled WGS sequence"/>
</dbReference>
<keyword evidence="5" id="KW-1015">Disulfide bond</keyword>